<proteinExistence type="predicted"/>
<protein>
    <recommendedName>
        <fullName evidence="3">Porin</fullName>
    </recommendedName>
</protein>
<dbReference type="STRING" id="447422.SAMN05660903_02050"/>
<evidence type="ECO:0000313" key="2">
    <source>
        <dbReference type="Proteomes" id="UP000232673"/>
    </source>
</evidence>
<evidence type="ECO:0008006" key="3">
    <source>
        <dbReference type="Google" id="ProtNLM"/>
    </source>
</evidence>
<sequence>MLLWQAGRFRTFAFRIYKFNYLKSLQLPTFLFIFLLNLHLSAQNKEIVKEDEPKLKDDFTEGHFHGHIRNFYMNTINRGELKDYYTNATGGAVSFTTGNFKGFQFGVKGIFTYRTFGSDLGVRDAVTGKNAKWEYELYDVLNKGNFQDLNGLQGLFIRYRFGNSYISYGKLETEFSPLLNNSNGRMKPFAHRGAWSHLNISENHQLNLGWLDGVSPRSTTGWFAMDEAIGLFYNGFQPNGEVAVYREIYSTTGIGILNYHFRKDNFQMNFYDFYLDKVMNTIWTELGYDLADFNLGFQYVYQNPLSYSEDLASVNRYVQPYENGQVLSSQLSWKKTRFNVAFAYTHAFDSGRFLFPKELGRDRFFTSIPRSRLEGLGNTDVFTIKAEYHLPKPNLHFGLEMQQLDGPETGKLKFNKYNIDESFQVNSHLSYQAHGFLEGLSFDILWIFRENQNHTDAQSIFNKSNFNQLNFVTNFNF</sequence>
<name>A0A2N0TN92_9FLAO</name>
<gene>
    <name evidence="1" type="ORF">APR41_10275</name>
</gene>
<organism evidence="1 2">
    <name type="scientific">Salegentibacter salinarum</name>
    <dbReference type="NCBI Taxonomy" id="447422"/>
    <lineage>
        <taxon>Bacteria</taxon>
        <taxon>Pseudomonadati</taxon>
        <taxon>Bacteroidota</taxon>
        <taxon>Flavobacteriia</taxon>
        <taxon>Flavobacteriales</taxon>
        <taxon>Flavobacteriaceae</taxon>
        <taxon>Salegentibacter</taxon>
    </lineage>
</organism>
<dbReference type="EMBL" id="LKTS01000047">
    <property type="protein sequence ID" value="PKD16168.1"/>
    <property type="molecule type" value="Genomic_DNA"/>
</dbReference>
<comment type="caution">
    <text evidence="1">The sequence shown here is derived from an EMBL/GenBank/DDBJ whole genome shotgun (WGS) entry which is preliminary data.</text>
</comment>
<dbReference type="Proteomes" id="UP000232673">
    <property type="component" value="Unassembled WGS sequence"/>
</dbReference>
<keyword evidence="2" id="KW-1185">Reference proteome</keyword>
<accession>A0A2N0TN92</accession>
<dbReference type="AlphaFoldDB" id="A0A2N0TN92"/>
<reference evidence="1 2" key="1">
    <citation type="submission" date="2015-10" db="EMBL/GenBank/DDBJ databases">
        <title>Draft genome sequence of Salegentibacter salinarum KCTC 12975.</title>
        <authorList>
            <person name="Lin W."/>
            <person name="Zheng Q."/>
        </authorList>
    </citation>
    <scope>NUCLEOTIDE SEQUENCE [LARGE SCALE GENOMIC DNA]</scope>
    <source>
        <strain evidence="1 2">KCTC 12975</strain>
    </source>
</reference>
<dbReference type="Gene3D" id="2.40.160.10">
    <property type="entry name" value="Porin"/>
    <property type="match status" value="1"/>
</dbReference>
<evidence type="ECO:0000313" key="1">
    <source>
        <dbReference type="EMBL" id="PKD16168.1"/>
    </source>
</evidence>
<dbReference type="InterPro" id="IPR023614">
    <property type="entry name" value="Porin_dom_sf"/>
</dbReference>